<comment type="caution">
    <text evidence="1">The sequence shown here is derived from an EMBL/GenBank/DDBJ whole genome shotgun (WGS) entry which is preliminary data.</text>
</comment>
<gene>
    <name evidence="1" type="ORF">EYS09_33640</name>
</gene>
<evidence type="ECO:0000313" key="1">
    <source>
        <dbReference type="EMBL" id="TBO55365.1"/>
    </source>
</evidence>
<sequence length="81" mass="8651">MIKLIRPRYGGSASTWGFALYLASTDEYQDAILPTSGFAGIPEDALACACGLYLTDPIICPAPHTTQAPQSTPEKFTEPTT</sequence>
<accession>A0A4Q9HLC7</accession>
<organism evidence="1 2">
    <name type="scientific">Streptomyces kasugaensis</name>
    <dbReference type="NCBI Taxonomy" id="1946"/>
    <lineage>
        <taxon>Bacteria</taxon>
        <taxon>Bacillati</taxon>
        <taxon>Actinomycetota</taxon>
        <taxon>Actinomycetes</taxon>
        <taxon>Kitasatosporales</taxon>
        <taxon>Streptomycetaceae</taxon>
        <taxon>Streptomyces</taxon>
    </lineage>
</organism>
<reference evidence="1 2" key="1">
    <citation type="submission" date="2019-02" db="EMBL/GenBank/DDBJ databases">
        <title>Draft Genome Sequence of Streptomyces sp. AM-2504, identified by 16S rRNA comparative analysis as a Streptomyces Kasugaensis strain.</title>
        <authorList>
            <person name="Napolioni V."/>
            <person name="Giuliodori A.M."/>
            <person name="Spurio R."/>
            <person name="Fabbretti A."/>
        </authorList>
    </citation>
    <scope>NUCLEOTIDE SEQUENCE [LARGE SCALE GENOMIC DNA]</scope>
    <source>
        <strain evidence="1 2">AM-2504</strain>
    </source>
</reference>
<dbReference type="AlphaFoldDB" id="A0A4Q9HLC7"/>
<dbReference type="EMBL" id="SIXH01000529">
    <property type="protein sequence ID" value="TBO55365.1"/>
    <property type="molecule type" value="Genomic_DNA"/>
</dbReference>
<dbReference type="Proteomes" id="UP000292452">
    <property type="component" value="Unassembled WGS sequence"/>
</dbReference>
<protein>
    <submittedName>
        <fullName evidence="1">Uncharacterized protein</fullName>
    </submittedName>
</protein>
<evidence type="ECO:0000313" key="2">
    <source>
        <dbReference type="Proteomes" id="UP000292452"/>
    </source>
</evidence>
<name>A0A4Q9HLC7_STRKA</name>
<proteinExistence type="predicted"/>
<keyword evidence="2" id="KW-1185">Reference proteome</keyword>